<proteinExistence type="predicted"/>
<evidence type="ECO:0000313" key="1">
    <source>
        <dbReference type="EMBL" id="KAE8036919.1"/>
    </source>
</evidence>
<dbReference type="EMBL" id="CM017324">
    <property type="protein sequence ID" value="KAE8036919.1"/>
    <property type="molecule type" value="Genomic_DNA"/>
</dbReference>
<dbReference type="AlphaFoldDB" id="A0A660KRR7"/>
<protein>
    <submittedName>
        <fullName evidence="1">Uncharacterized protein</fullName>
    </submittedName>
</protein>
<name>A0A660KRR7_9ROSI</name>
<sequence>MGFPAGTASGSLISTTTQSDIKNVFASGGSADNFGVFTVGDKIQAGLSALEDALQSGFEDFKRIRTDPDLANVRTSEEFDSLLKRFDESFINGNAINIKSLFGIFDKK</sequence>
<gene>
    <name evidence="1" type="ORF">FH972_009551</name>
</gene>
<dbReference type="OrthoDB" id="439127at2759"/>
<dbReference type="Proteomes" id="UP000327013">
    <property type="component" value="Chromosome 4"/>
</dbReference>
<accession>A0A660KRR7</accession>
<reference evidence="1 2" key="1">
    <citation type="submission" date="2019-06" db="EMBL/GenBank/DDBJ databases">
        <title>A chromosomal-level reference genome of Carpinus fangiana (Coryloideae, Betulaceae).</title>
        <authorList>
            <person name="Yang X."/>
            <person name="Wang Z."/>
            <person name="Zhang L."/>
            <person name="Hao G."/>
            <person name="Liu J."/>
            <person name="Yang Y."/>
        </authorList>
    </citation>
    <scope>NUCLEOTIDE SEQUENCE [LARGE SCALE GENOMIC DNA]</scope>
    <source>
        <strain evidence="1">Cfa_2016G</strain>
        <tissue evidence="1">Leaf</tissue>
    </source>
</reference>
<evidence type="ECO:0000313" key="2">
    <source>
        <dbReference type="Proteomes" id="UP000327013"/>
    </source>
</evidence>
<organism evidence="1 2">
    <name type="scientific">Carpinus fangiana</name>
    <dbReference type="NCBI Taxonomy" id="176857"/>
    <lineage>
        <taxon>Eukaryota</taxon>
        <taxon>Viridiplantae</taxon>
        <taxon>Streptophyta</taxon>
        <taxon>Embryophyta</taxon>
        <taxon>Tracheophyta</taxon>
        <taxon>Spermatophyta</taxon>
        <taxon>Magnoliopsida</taxon>
        <taxon>eudicotyledons</taxon>
        <taxon>Gunneridae</taxon>
        <taxon>Pentapetalae</taxon>
        <taxon>rosids</taxon>
        <taxon>fabids</taxon>
        <taxon>Fagales</taxon>
        <taxon>Betulaceae</taxon>
        <taxon>Carpinus</taxon>
    </lineage>
</organism>
<keyword evidence="2" id="KW-1185">Reference proteome</keyword>